<organism evidence="1 2">
    <name type="scientific">Faecalicatena orotica</name>
    <dbReference type="NCBI Taxonomy" id="1544"/>
    <lineage>
        <taxon>Bacteria</taxon>
        <taxon>Bacillati</taxon>
        <taxon>Bacillota</taxon>
        <taxon>Clostridia</taxon>
        <taxon>Lachnospirales</taxon>
        <taxon>Lachnospiraceae</taxon>
        <taxon>Faecalicatena</taxon>
    </lineage>
</organism>
<evidence type="ECO:0000313" key="1">
    <source>
        <dbReference type="EMBL" id="PWJ28250.1"/>
    </source>
</evidence>
<dbReference type="InterPro" id="IPR012902">
    <property type="entry name" value="N_methyl_site"/>
</dbReference>
<dbReference type="AlphaFoldDB" id="A0A2Y9BGT2"/>
<protein>
    <submittedName>
        <fullName evidence="1">Prepilin-type N-terminal cleavage/methylation domain-containing protein</fullName>
    </submittedName>
</protein>
<gene>
    <name evidence="1" type="ORF">A8806_109130</name>
</gene>
<name>A0A2Y9BGT2_9FIRM</name>
<sequence length="104" mass="11564">MLKDKKGMTMVEIIVAFAILLIGLSMLYKTTVFSLQQIQKADKIQSEVDELLNGYYLNQDEGKSAAPQNAAIEIDGKSAGSLKFYTADYENDGYHIYSFIPTGE</sequence>
<dbReference type="NCBIfam" id="TIGR02532">
    <property type="entry name" value="IV_pilin_GFxxxE"/>
    <property type="match status" value="1"/>
</dbReference>
<accession>A0A2Y9BGT2</accession>
<evidence type="ECO:0000313" key="2">
    <source>
        <dbReference type="Proteomes" id="UP000245845"/>
    </source>
</evidence>
<comment type="caution">
    <text evidence="1">The sequence shown here is derived from an EMBL/GenBank/DDBJ whole genome shotgun (WGS) entry which is preliminary data.</text>
</comment>
<reference evidence="1 2" key="1">
    <citation type="submission" date="2018-05" db="EMBL/GenBank/DDBJ databases">
        <title>The Hungate 1000. A catalogue of reference genomes from the rumen microbiome.</title>
        <authorList>
            <person name="Kelly W."/>
        </authorList>
    </citation>
    <scope>NUCLEOTIDE SEQUENCE [LARGE SCALE GENOMIC DNA]</scope>
    <source>
        <strain evidence="1 2">NLAE-zl-C242</strain>
    </source>
</reference>
<dbReference type="RefSeq" id="WP_109732055.1">
    <property type="nucleotide sequence ID" value="NZ_BAAACK010000009.1"/>
</dbReference>
<dbReference type="Proteomes" id="UP000245845">
    <property type="component" value="Unassembled WGS sequence"/>
</dbReference>
<proteinExistence type="predicted"/>
<dbReference type="EMBL" id="QGDL01000009">
    <property type="protein sequence ID" value="PWJ28250.1"/>
    <property type="molecule type" value="Genomic_DNA"/>
</dbReference>
<dbReference type="Pfam" id="PF07963">
    <property type="entry name" value="N_methyl"/>
    <property type="match status" value="1"/>
</dbReference>
<keyword evidence="2" id="KW-1185">Reference proteome</keyword>